<dbReference type="CDD" id="cd07377">
    <property type="entry name" value="WHTH_GntR"/>
    <property type="match status" value="1"/>
</dbReference>
<sequence>MRHPQRLSVPIHLERDLPEPLQDQLTAQLRRAIVRGQLAPRSRMPSTRTLSRVLGISRGVALAAYERLLAEGYIAGRHGSGTYVCAPAGPAPRSADSGEPLIDLCLDRPSTQGFPLAAWRAAWRRAGLHRPPLGGLPPTGLPALRAAVASHLREARGLDLDGHEVIVTPAPVDALRLILRAQGGPDPVIALEDPAPPKLRAALSRLGTVLPLPVDGSGARTDRIPAACDIVVVLPERGDPLGTRMPLERRLALTQWARDSGGLVLEPAFDGLFAAAPDRLPGVPALGDTWSTAMVGSFAEVLTPTLRLAFAVVPRRLAGEIEQFMPAGPSITSQLAVTDLLRSGCVAARVAELSAQYEPKRALVRQALEAYPHTRLLGARTGASATLLLPVSVPAPSVAAALQARRVQVCELAAYHHPDAQPGNGIVLGFGHLDGVSLRRALHALTRTLDEHRLARRTAA</sequence>
<evidence type="ECO:0000256" key="5">
    <source>
        <dbReference type="ARBA" id="ARBA00023163"/>
    </source>
</evidence>
<dbReference type="EMBL" id="LT559118">
    <property type="protein sequence ID" value="SBO99323.1"/>
    <property type="molecule type" value="Genomic_DNA"/>
</dbReference>
<reference evidence="7" key="1">
    <citation type="submission" date="2016-04" db="EMBL/GenBank/DDBJ databases">
        <authorList>
            <person name="Evans L.H."/>
            <person name="Alamgir A."/>
            <person name="Owens N."/>
            <person name="Weber N.D."/>
            <person name="Virtaneva K."/>
            <person name="Barbian K."/>
            <person name="Babar A."/>
            <person name="Rosenke K."/>
        </authorList>
    </citation>
    <scope>NUCLEOTIDE SEQUENCE</scope>
    <source>
        <strain evidence="7">Nono1</strain>
    </source>
</reference>
<keyword evidence="3" id="KW-0805">Transcription regulation</keyword>
<dbReference type="RefSeq" id="WP_225268014.1">
    <property type="nucleotide sequence ID" value="NZ_CP084058.1"/>
</dbReference>
<dbReference type="GO" id="GO:0003700">
    <property type="term" value="F:DNA-binding transcription factor activity"/>
    <property type="evidence" value="ECO:0007669"/>
    <property type="project" value="InterPro"/>
</dbReference>
<proteinExistence type="inferred from homology"/>
<dbReference type="Gene3D" id="3.40.640.10">
    <property type="entry name" value="Type I PLP-dependent aspartate aminotransferase-like (Major domain)"/>
    <property type="match status" value="1"/>
</dbReference>
<dbReference type="Pfam" id="PF00392">
    <property type="entry name" value="GntR"/>
    <property type="match status" value="1"/>
</dbReference>
<comment type="similarity">
    <text evidence="1">In the C-terminal section; belongs to the class-I pyridoxal-phosphate-dependent aminotransferase family.</text>
</comment>
<keyword evidence="2" id="KW-0663">Pyridoxal phosphate</keyword>
<dbReference type="SUPFAM" id="SSF53383">
    <property type="entry name" value="PLP-dependent transferases"/>
    <property type="match status" value="1"/>
</dbReference>
<keyword evidence="4" id="KW-0238">DNA-binding</keyword>
<dbReference type="PANTHER" id="PTHR46577">
    <property type="entry name" value="HTH-TYPE TRANSCRIPTIONAL REGULATORY PROTEIN GABR"/>
    <property type="match status" value="1"/>
</dbReference>
<dbReference type="InterPro" id="IPR015424">
    <property type="entry name" value="PyrdxlP-dep_Trfase"/>
</dbReference>
<gene>
    <name evidence="7" type="ORF">BN4615_P8839</name>
</gene>
<dbReference type="SMART" id="SM00345">
    <property type="entry name" value="HTH_GNTR"/>
    <property type="match status" value="1"/>
</dbReference>
<dbReference type="InterPro" id="IPR015421">
    <property type="entry name" value="PyrdxlP-dep_Trfase_major"/>
</dbReference>
<organism evidence="7">
    <name type="scientific">Nonomuraea gerenzanensis</name>
    <dbReference type="NCBI Taxonomy" id="93944"/>
    <lineage>
        <taxon>Bacteria</taxon>
        <taxon>Bacillati</taxon>
        <taxon>Actinomycetota</taxon>
        <taxon>Actinomycetes</taxon>
        <taxon>Streptosporangiales</taxon>
        <taxon>Streptosporangiaceae</taxon>
        <taxon>Nonomuraea</taxon>
    </lineage>
</organism>
<evidence type="ECO:0000259" key="6">
    <source>
        <dbReference type="PROSITE" id="PS50949"/>
    </source>
</evidence>
<dbReference type="InterPro" id="IPR000524">
    <property type="entry name" value="Tscrpt_reg_HTH_GntR"/>
</dbReference>
<evidence type="ECO:0000256" key="3">
    <source>
        <dbReference type="ARBA" id="ARBA00023015"/>
    </source>
</evidence>
<name>A0A1M4EL93_9ACTN</name>
<dbReference type="SUPFAM" id="SSF46785">
    <property type="entry name" value="Winged helix' DNA-binding domain"/>
    <property type="match status" value="1"/>
</dbReference>
<dbReference type="InterPro" id="IPR051446">
    <property type="entry name" value="HTH_trans_reg/aminotransferase"/>
</dbReference>
<protein>
    <submittedName>
        <fullName evidence="7">Predicted transcriptional regulator of pyridoxine metabolism</fullName>
    </submittedName>
</protein>
<dbReference type="AlphaFoldDB" id="A0A1M4EL93"/>
<dbReference type="GO" id="GO:0003677">
    <property type="term" value="F:DNA binding"/>
    <property type="evidence" value="ECO:0007669"/>
    <property type="project" value="UniProtKB-KW"/>
</dbReference>
<dbReference type="PANTHER" id="PTHR46577:SF1">
    <property type="entry name" value="HTH-TYPE TRANSCRIPTIONAL REGULATORY PROTEIN GABR"/>
    <property type="match status" value="1"/>
</dbReference>
<evidence type="ECO:0000256" key="4">
    <source>
        <dbReference type="ARBA" id="ARBA00023125"/>
    </source>
</evidence>
<evidence type="ECO:0000256" key="1">
    <source>
        <dbReference type="ARBA" id="ARBA00005384"/>
    </source>
</evidence>
<evidence type="ECO:0000256" key="2">
    <source>
        <dbReference type="ARBA" id="ARBA00022898"/>
    </source>
</evidence>
<dbReference type="InterPro" id="IPR036390">
    <property type="entry name" value="WH_DNA-bd_sf"/>
</dbReference>
<keyword evidence="5" id="KW-0804">Transcription</keyword>
<feature type="domain" description="HTH gntR-type" evidence="6">
    <location>
        <begin position="19"/>
        <end position="87"/>
    </location>
</feature>
<accession>A0A1M4EL93</accession>
<evidence type="ECO:0000313" key="7">
    <source>
        <dbReference type="EMBL" id="SBO99323.1"/>
    </source>
</evidence>
<dbReference type="InterPro" id="IPR036388">
    <property type="entry name" value="WH-like_DNA-bd_sf"/>
</dbReference>
<dbReference type="PROSITE" id="PS50949">
    <property type="entry name" value="HTH_GNTR"/>
    <property type="match status" value="1"/>
</dbReference>
<dbReference type="Gene3D" id="1.10.10.10">
    <property type="entry name" value="Winged helix-like DNA-binding domain superfamily/Winged helix DNA-binding domain"/>
    <property type="match status" value="1"/>
</dbReference>